<dbReference type="AlphaFoldDB" id="A0A1A8YJH1"/>
<dbReference type="Proteomes" id="UP000078555">
    <property type="component" value="Unassembled WGS sequence"/>
</dbReference>
<organism evidence="1 2">
    <name type="scientific">Plasmodium ovale wallikeri</name>
    <dbReference type="NCBI Taxonomy" id="864142"/>
    <lineage>
        <taxon>Eukaryota</taxon>
        <taxon>Sar</taxon>
        <taxon>Alveolata</taxon>
        <taxon>Apicomplexa</taxon>
        <taxon>Aconoidasida</taxon>
        <taxon>Haemosporida</taxon>
        <taxon>Plasmodiidae</taxon>
        <taxon>Plasmodium</taxon>
        <taxon>Plasmodium (Plasmodium)</taxon>
    </lineage>
</organism>
<keyword evidence="2" id="KW-1185">Reference proteome</keyword>
<gene>
    <name evidence="1" type="ORF">POVWA1_008390</name>
</gene>
<proteinExistence type="predicted"/>
<sequence>MPGERYRFTFKSGHIKSAYCAKILSLPSSSVCTYCMMRGGGEKKKKKKKNGEKPELQYREENVQNFPF</sequence>
<evidence type="ECO:0000313" key="1">
    <source>
        <dbReference type="EMBL" id="SBT31678.1"/>
    </source>
</evidence>
<dbReference type="EMBL" id="FLRD01000023">
    <property type="protein sequence ID" value="SBT31678.1"/>
    <property type="molecule type" value="Genomic_DNA"/>
</dbReference>
<reference evidence="2" key="1">
    <citation type="submission" date="2016-05" db="EMBL/GenBank/DDBJ databases">
        <authorList>
            <person name="Naeem Raeece"/>
        </authorList>
    </citation>
    <scope>NUCLEOTIDE SEQUENCE [LARGE SCALE GENOMIC DNA]</scope>
</reference>
<evidence type="ECO:0000313" key="2">
    <source>
        <dbReference type="Proteomes" id="UP000078555"/>
    </source>
</evidence>
<protein>
    <submittedName>
        <fullName evidence="1">Uncharacterized protein</fullName>
    </submittedName>
</protein>
<name>A0A1A8YJH1_PLAOA</name>
<accession>A0A1A8YJH1</accession>